<dbReference type="OrthoDB" id="48391at2759"/>
<name>A0A448YX57_9STRA</name>
<dbReference type="EMBL" id="CAACVS010000026">
    <property type="protein sequence ID" value="VEU34381.1"/>
    <property type="molecule type" value="Genomic_DNA"/>
</dbReference>
<dbReference type="AlphaFoldDB" id="A0A448YX57"/>
<sequence length="296" mass="33648">MKTRGRVIPIIFMAEPLIPGQRLHFRSGDPKFEELIKYIAQSEQNYADHGASAAGKIEIGIVAFDPKNKQILTTGVTSPVQTKDFAYSLTAENQEKAITTSFRGTRLFRLMSEPWMDPSGSFHMAHVEILDGRYDDQKLVQRGKIQSDSDKLFSLIPPMVDDWMELMFEAGLATPASLRLSLQDTVATEMQQERLQTDNDPSHRTRRRNNNYALYPPRRQMERAVWVVALLNPIRRYSTRVSDEIRPAFLACRNDRDRLALCVEALHTSLGFLEIYVEAKRRGGSEKDEDGSGEIG</sequence>
<organism evidence="1 2">
    <name type="scientific">Pseudo-nitzschia multistriata</name>
    <dbReference type="NCBI Taxonomy" id="183589"/>
    <lineage>
        <taxon>Eukaryota</taxon>
        <taxon>Sar</taxon>
        <taxon>Stramenopiles</taxon>
        <taxon>Ochrophyta</taxon>
        <taxon>Bacillariophyta</taxon>
        <taxon>Bacillariophyceae</taxon>
        <taxon>Bacillariophycidae</taxon>
        <taxon>Bacillariales</taxon>
        <taxon>Bacillariaceae</taxon>
        <taxon>Pseudo-nitzschia</taxon>
    </lineage>
</organism>
<protein>
    <recommendedName>
        <fullName evidence="3">Lon N-terminal domain-containing protein</fullName>
    </recommendedName>
</protein>
<keyword evidence="2" id="KW-1185">Reference proteome</keyword>
<accession>A0A448YX57</accession>
<proteinExistence type="predicted"/>
<evidence type="ECO:0000313" key="1">
    <source>
        <dbReference type="EMBL" id="VEU34381.1"/>
    </source>
</evidence>
<gene>
    <name evidence="1" type="ORF">PSNMU_V1.4_AUG-EV-PASAV3_0011130</name>
</gene>
<reference evidence="1 2" key="1">
    <citation type="submission" date="2019-01" db="EMBL/GenBank/DDBJ databases">
        <authorList>
            <person name="Ferrante I. M."/>
        </authorList>
    </citation>
    <scope>NUCLEOTIDE SEQUENCE [LARGE SCALE GENOMIC DNA]</scope>
    <source>
        <strain evidence="1 2">B856</strain>
    </source>
</reference>
<dbReference type="Proteomes" id="UP000291116">
    <property type="component" value="Unassembled WGS sequence"/>
</dbReference>
<evidence type="ECO:0008006" key="3">
    <source>
        <dbReference type="Google" id="ProtNLM"/>
    </source>
</evidence>
<evidence type="ECO:0000313" key="2">
    <source>
        <dbReference type="Proteomes" id="UP000291116"/>
    </source>
</evidence>